<sequence length="191" mass="20817">MTHFRARASLLPTQTLQSALDFFSPKALEGEMQRRGREGGRSGGLTSLTIAGAARVAPCHGVCTMSSTGFVRLHQSSVMRSLIFSRIPVSKLPIEAHLYHISKPRRLKRLCLELGRDESTRARNFGEIRGSLTAKSATTRHPNSRPRRHFMPRCCRMPASAGGATKRELPSAQLSAPPVARLVDGPALPAP</sequence>
<evidence type="ECO:0000313" key="2">
    <source>
        <dbReference type="EMBL" id="OAE24758.1"/>
    </source>
</evidence>
<reference evidence="2" key="1">
    <citation type="submission" date="2016-03" db="EMBL/GenBank/DDBJ databases">
        <title>Mechanisms controlling the formation of the plant cell surface in tip-growing cells are functionally conserved among land plants.</title>
        <authorList>
            <person name="Honkanen S."/>
            <person name="Jones V.A."/>
            <person name="Morieri G."/>
            <person name="Champion C."/>
            <person name="Hetherington A.J."/>
            <person name="Kelly S."/>
            <person name="Saint-Marcoux D."/>
            <person name="Proust H."/>
            <person name="Prescott H."/>
            <person name="Dolan L."/>
        </authorList>
    </citation>
    <scope>NUCLEOTIDE SEQUENCE [LARGE SCALE GENOMIC DNA]</scope>
    <source>
        <tissue evidence="2">Whole gametophyte</tissue>
    </source>
</reference>
<protein>
    <submittedName>
        <fullName evidence="2">Uncharacterized protein</fullName>
    </submittedName>
</protein>
<proteinExistence type="predicted"/>
<accession>A0A176VVB8</accession>
<evidence type="ECO:0000313" key="3">
    <source>
        <dbReference type="Proteomes" id="UP000077202"/>
    </source>
</evidence>
<comment type="caution">
    <text evidence="2">The sequence shown here is derived from an EMBL/GenBank/DDBJ whole genome shotgun (WGS) entry which is preliminary data.</text>
</comment>
<name>A0A176VVB8_MARPO</name>
<feature type="compositionally biased region" description="Basic residues" evidence="1">
    <location>
        <begin position="142"/>
        <end position="151"/>
    </location>
</feature>
<evidence type="ECO:0000256" key="1">
    <source>
        <dbReference type="SAM" id="MobiDB-lite"/>
    </source>
</evidence>
<gene>
    <name evidence="2" type="ORF">AXG93_48s1060</name>
</gene>
<dbReference type="Proteomes" id="UP000077202">
    <property type="component" value="Unassembled WGS sequence"/>
</dbReference>
<keyword evidence="3" id="KW-1185">Reference proteome</keyword>
<dbReference type="EMBL" id="LVLJ01002476">
    <property type="protein sequence ID" value="OAE24758.1"/>
    <property type="molecule type" value="Genomic_DNA"/>
</dbReference>
<organism evidence="2 3">
    <name type="scientific">Marchantia polymorpha subsp. ruderalis</name>
    <dbReference type="NCBI Taxonomy" id="1480154"/>
    <lineage>
        <taxon>Eukaryota</taxon>
        <taxon>Viridiplantae</taxon>
        <taxon>Streptophyta</taxon>
        <taxon>Embryophyta</taxon>
        <taxon>Marchantiophyta</taxon>
        <taxon>Marchantiopsida</taxon>
        <taxon>Marchantiidae</taxon>
        <taxon>Marchantiales</taxon>
        <taxon>Marchantiaceae</taxon>
        <taxon>Marchantia</taxon>
    </lineage>
</organism>
<feature type="region of interest" description="Disordered" evidence="1">
    <location>
        <begin position="133"/>
        <end position="191"/>
    </location>
</feature>
<dbReference type="AlphaFoldDB" id="A0A176VVB8"/>